<dbReference type="NCBIfam" id="TIGR00494">
    <property type="entry name" value="crcB"/>
    <property type="match status" value="1"/>
</dbReference>
<evidence type="ECO:0000256" key="8">
    <source>
        <dbReference type="ARBA" id="ARBA00023136"/>
    </source>
</evidence>
<comment type="similarity">
    <text evidence="10 12">Belongs to the fluoride channel Fluc/FEX (TC 1.A.43) family.</text>
</comment>
<comment type="catalytic activity">
    <reaction evidence="11">
        <text>fluoride(in) = fluoride(out)</text>
        <dbReference type="Rhea" id="RHEA:76159"/>
        <dbReference type="ChEBI" id="CHEBI:17051"/>
    </reaction>
    <physiologicalReaction direction="left-to-right" evidence="11">
        <dbReference type="Rhea" id="RHEA:76160"/>
    </physiologicalReaction>
</comment>
<protein>
    <recommendedName>
        <fullName evidence="12">Fluoride-specific ion channel FluC</fullName>
    </recommendedName>
</protein>
<evidence type="ECO:0000256" key="5">
    <source>
        <dbReference type="ARBA" id="ARBA00022989"/>
    </source>
</evidence>
<feature type="transmembrane region" description="Helical" evidence="12">
    <location>
        <begin position="67"/>
        <end position="87"/>
    </location>
</feature>
<dbReference type="GO" id="GO:0005886">
    <property type="term" value="C:plasma membrane"/>
    <property type="evidence" value="ECO:0007669"/>
    <property type="project" value="UniProtKB-SubCell"/>
</dbReference>
<evidence type="ECO:0000256" key="10">
    <source>
        <dbReference type="ARBA" id="ARBA00035120"/>
    </source>
</evidence>
<keyword evidence="6 12" id="KW-0915">Sodium</keyword>
<keyword evidence="8 12" id="KW-0472">Membrane</keyword>
<dbReference type="NCBIfam" id="NF010791">
    <property type="entry name" value="PRK14195.1"/>
    <property type="match status" value="1"/>
</dbReference>
<evidence type="ECO:0000256" key="7">
    <source>
        <dbReference type="ARBA" id="ARBA00023065"/>
    </source>
</evidence>
<accession>A0A285NFT1</accession>
<dbReference type="OrthoDB" id="9806299at2"/>
<evidence type="ECO:0000313" key="14">
    <source>
        <dbReference type="Proteomes" id="UP000219439"/>
    </source>
</evidence>
<keyword evidence="12" id="KW-0479">Metal-binding</keyword>
<keyword evidence="2 12" id="KW-1003">Cell membrane</keyword>
<dbReference type="GO" id="GO:0046872">
    <property type="term" value="F:metal ion binding"/>
    <property type="evidence" value="ECO:0007669"/>
    <property type="project" value="UniProtKB-KW"/>
</dbReference>
<evidence type="ECO:0000256" key="1">
    <source>
        <dbReference type="ARBA" id="ARBA00004651"/>
    </source>
</evidence>
<evidence type="ECO:0000256" key="6">
    <source>
        <dbReference type="ARBA" id="ARBA00023053"/>
    </source>
</evidence>
<dbReference type="InterPro" id="IPR003691">
    <property type="entry name" value="FluC"/>
</dbReference>
<evidence type="ECO:0000256" key="2">
    <source>
        <dbReference type="ARBA" id="ARBA00022475"/>
    </source>
</evidence>
<dbReference type="PANTHER" id="PTHR28259">
    <property type="entry name" value="FLUORIDE EXPORT PROTEIN 1-RELATED"/>
    <property type="match status" value="1"/>
</dbReference>
<evidence type="ECO:0000313" key="13">
    <source>
        <dbReference type="EMBL" id="SNZ08330.1"/>
    </source>
</evidence>
<evidence type="ECO:0000256" key="11">
    <source>
        <dbReference type="ARBA" id="ARBA00035585"/>
    </source>
</evidence>
<dbReference type="Pfam" id="PF02537">
    <property type="entry name" value="CRCB"/>
    <property type="match status" value="1"/>
</dbReference>
<evidence type="ECO:0000256" key="3">
    <source>
        <dbReference type="ARBA" id="ARBA00022519"/>
    </source>
</evidence>
<dbReference type="HAMAP" id="MF_00454">
    <property type="entry name" value="FluC"/>
    <property type="match status" value="1"/>
</dbReference>
<keyword evidence="3" id="KW-0997">Cell inner membrane</keyword>
<evidence type="ECO:0000256" key="12">
    <source>
        <dbReference type="HAMAP-Rule" id="MF_00454"/>
    </source>
</evidence>
<dbReference type="GO" id="GO:0062054">
    <property type="term" value="F:fluoride channel activity"/>
    <property type="evidence" value="ECO:0007669"/>
    <property type="project" value="UniProtKB-UniRule"/>
</dbReference>
<evidence type="ECO:0000256" key="9">
    <source>
        <dbReference type="ARBA" id="ARBA00023303"/>
    </source>
</evidence>
<keyword evidence="9 12" id="KW-0407">Ion channel</keyword>
<dbReference type="Proteomes" id="UP000219439">
    <property type="component" value="Unassembled WGS sequence"/>
</dbReference>
<dbReference type="GO" id="GO:0140114">
    <property type="term" value="P:cellular detoxification of fluoride"/>
    <property type="evidence" value="ECO:0007669"/>
    <property type="project" value="UniProtKB-UniRule"/>
</dbReference>
<dbReference type="EMBL" id="OBEL01000001">
    <property type="protein sequence ID" value="SNZ08330.1"/>
    <property type="molecule type" value="Genomic_DNA"/>
</dbReference>
<proteinExistence type="inferred from homology"/>
<comment type="activity regulation">
    <text evidence="12">Na(+) is not transported, but it plays an essential structural role and its presence is essential for fluoride channel function.</text>
</comment>
<keyword evidence="7 12" id="KW-0406">Ion transport</keyword>
<gene>
    <name evidence="12" type="primary">fluC</name>
    <name evidence="12" type="synonym">crcB</name>
    <name evidence="13" type="ORF">SAMN06265368_1577</name>
</gene>
<dbReference type="RefSeq" id="WP_097152722.1">
    <property type="nucleotide sequence ID" value="NZ_OBEL01000001.1"/>
</dbReference>
<feature type="binding site" evidence="12">
    <location>
        <position position="75"/>
    </location>
    <ligand>
        <name>Na(+)</name>
        <dbReference type="ChEBI" id="CHEBI:29101"/>
        <note>structural</note>
    </ligand>
</feature>
<reference evidence="13 14" key="1">
    <citation type="submission" date="2017-09" db="EMBL/GenBank/DDBJ databases">
        <authorList>
            <person name="Ehlers B."/>
            <person name="Leendertz F.H."/>
        </authorList>
    </citation>
    <scope>NUCLEOTIDE SEQUENCE [LARGE SCALE GENOMIC DNA]</scope>
    <source>
        <strain evidence="13 14">DSM 18289</strain>
    </source>
</reference>
<keyword evidence="4 12" id="KW-0812">Transmembrane</keyword>
<comment type="function">
    <text evidence="12">Fluoride-specific ion channel. Important for reducing fluoride concentration in the cell, thus reducing its toxicity.</text>
</comment>
<feature type="transmembrane region" description="Helical" evidence="12">
    <location>
        <begin position="99"/>
        <end position="121"/>
    </location>
</feature>
<name>A0A285NFT1_9HYPH</name>
<evidence type="ECO:0000256" key="4">
    <source>
        <dbReference type="ARBA" id="ARBA00022692"/>
    </source>
</evidence>
<keyword evidence="5 12" id="KW-1133">Transmembrane helix</keyword>
<feature type="transmembrane region" description="Helical" evidence="12">
    <location>
        <begin position="33"/>
        <end position="55"/>
    </location>
</feature>
<dbReference type="PANTHER" id="PTHR28259:SF1">
    <property type="entry name" value="FLUORIDE EXPORT PROTEIN 1-RELATED"/>
    <property type="match status" value="1"/>
</dbReference>
<dbReference type="AlphaFoldDB" id="A0A285NFT1"/>
<feature type="binding site" evidence="12">
    <location>
        <position position="78"/>
    </location>
    <ligand>
        <name>Na(+)</name>
        <dbReference type="ChEBI" id="CHEBI:29101"/>
        <note>structural</note>
    </ligand>
</feature>
<comment type="subcellular location">
    <subcellularLocation>
        <location evidence="1 12">Cell membrane</location>
        <topology evidence="1 12">Multi-pass membrane protein</topology>
    </subcellularLocation>
</comment>
<sequence>MNHFLLVAIGGAAGASLRHLVGLMALRAFGSGFPYGTLICNIGGSFLMGLLIELMALRFNMGTELRLLLTTGLLGGFTTFSTFSLDVVSLTERGQSGLALFYIAVSLAGAIVALFAGLAAARALA</sequence>
<keyword evidence="14" id="KW-1185">Reference proteome</keyword>
<keyword evidence="12" id="KW-0813">Transport</keyword>
<organism evidence="13 14">
    <name type="scientific">Cohaesibacter gelatinilyticus</name>
    <dbReference type="NCBI Taxonomy" id="372072"/>
    <lineage>
        <taxon>Bacteria</taxon>
        <taxon>Pseudomonadati</taxon>
        <taxon>Pseudomonadota</taxon>
        <taxon>Alphaproteobacteria</taxon>
        <taxon>Hyphomicrobiales</taxon>
        <taxon>Cohaesibacteraceae</taxon>
    </lineage>
</organism>